<accession>A0A7W9FF89</accession>
<dbReference type="RefSeq" id="WP_183212210.1">
    <property type="nucleotide sequence ID" value="NZ_JACHOR010000001.1"/>
</dbReference>
<dbReference type="GO" id="GO:0009103">
    <property type="term" value="P:lipopolysaccharide biosynthetic process"/>
    <property type="evidence" value="ECO:0007669"/>
    <property type="project" value="TreeGrafter"/>
</dbReference>
<dbReference type="Proteomes" id="UP000545037">
    <property type="component" value="Unassembled WGS sequence"/>
</dbReference>
<protein>
    <submittedName>
        <fullName evidence="3">Glycosyltransferase involved in cell wall biosynthesis</fullName>
    </submittedName>
</protein>
<evidence type="ECO:0000259" key="2">
    <source>
        <dbReference type="Pfam" id="PF13439"/>
    </source>
</evidence>
<feature type="domain" description="Glycosyltransferase subfamily 4-like N-terminal" evidence="2">
    <location>
        <begin position="16"/>
        <end position="208"/>
    </location>
</feature>
<dbReference type="Gene3D" id="3.40.50.2000">
    <property type="entry name" value="Glycogen Phosphorylase B"/>
    <property type="match status" value="2"/>
</dbReference>
<keyword evidence="4" id="KW-1185">Reference proteome</keyword>
<name>A0A7W9FF89_9CAUL</name>
<gene>
    <name evidence="3" type="ORF">GGR13_000890</name>
</gene>
<reference evidence="3 4" key="1">
    <citation type="submission" date="2020-08" db="EMBL/GenBank/DDBJ databases">
        <title>Genomic Encyclopedia of Type Strains, Phase IV (KMG-IV): sequencing the most valuable type-strain genomes for metagenomic binning, comparative biology and taxonomic classification.</title>
        <authorList>
            <person name="Goeker M."/>
        </authorList>
    </citation>
    <scope>NUCLEOTIDE SEQUENCE [LARGE SCALE GENOMIC DNA]</scope>
    <source>
        <strain evidence="3 4">DSM 4737</strain>
    </source>
</reference>
<proteinExistence type="predicted"/>
<organism evidence="3 4">
    <name type="scientific">Brevundimonas variabilis</name>
    <dbReference type="NCBI Taxonomy" id="74312"/>
    <lineage>
        <taxon>Bacteria</taxon>
        <taxon>Pseudomonadati</taxon>
        <taxon>Pseudomonadota</taxon>
        <taxon>Alphaproteobacteria</taxon>
        <taxon>Caulobacterales</taxon>
        <taxon>Caulobacteraceae</taxon>
        <taxon>Brevundimonas</taxon>
    </lineage>
</organism>
<dbReference type="Pfam" id="PF13439">
    <property type="entry name" value="Glyco_transf_4"/>
    <property type="match status" value="1"/>
</dbReference>
<comment type="caution">
    <text evidence="3">The sequence shown here is derived from an EMBL/GenBank/DDBJ whole genome shotgun (WGS) entry which is preliminary data.</text>
</comment>
<dbReference type="GO" id="GO:0016757">
    <property type="term" value="F:glycosyltransferase activity"/>
    <property type="evidence" value="ECO:0007669"/>
    <property type="project" value="TreeGrafter"/>
</dbReference>
<dbReference type="CDD" id="cd03801">
    <property type="entry name" value="GT4_PimA-like"/>
    <property type="match status" value="1"/>
</dbReference>
<sequence>MRIAVFATYDVSPGENGGEARYLSLYSRLAKTHQVRIVAYHSNTNRDVSTERLSKNLTNVVCGISERDKARLHSLFTQTARYLHDILCIEEYGFSDSFRTEVRSAIDWADAVVVSTPFLAPFIVPQCRRSQLKVHETHNVEADAKASYLKGSRSPALIPIFQKQVEDAEGLAVRSADVVVAVSEGDARRFETLYPVPAGRVVVVPNGVTSADYDDVPVAAVEQMRAAIDAPEGIGIFIGSAYGPNVDSYKQARLWLDAAGFRGKVIILGRMIEARDDSWPAVGFAEQWLGFVDLESKILLMKSADFALQIVTSGGGTNLKVFEYMAAGLPIVANVFGTRGVADDGWSLDADDVEKLKAIVADRAWSGPAGVSAARKAQDVVRRDYDWDVLARKYEGVFLPAAVV</sequence>
<dbReference type="PANTHER" id="PTHR46401">
    <property type="entry name" value="GLYCOSYLTRANSFERASE WBBK-RELATED"/>
    <property type="match status" value="1"/>
</dbReference>
<dbReference type="EMBL" id="JACHOR010000001">
    <property type="protein sequence ID" value="MBB5745318.1"/>
    <property type="molecule type" value="Genomic_DNA"/>
</dbReference>
<dbReference type="InterPro" id="IPR028098">
    <property type="entry name" value="Glyco_trans_4-like_N"/>
</dbReference>
<evidence type="ECO:0000313" key="3">
    <source>
        <dbReference type="EMBL" id="MBB5745318.1"/>
    </source>
</evidence>
<dbReference type="PANTHER" id="PTHR46401:SF2">
    <property type="entry name" value="GLYCOSYLTRANSFERASE WBBK-RELATED"/>
    <property type="match status" value="1"/>
</dbReference>
<keyword evidence="1 3" id="KW-0808">Transferase</keyword>
<evidence type="ECO:0000313" key="4">
    <source>
        <dbReference type="Proteomes" id="UP000545037"/>
    </source>
</evidence>
<dbReference type="AlphaFoldDB" id="A0A7W9FF89"/>
<dbReference type="SUPFAM" id="SSF53756">
    <property type="entry name" value="UDP-Glycosyltransferase/glycogen phosphorylase"/>
    <property type="match status" value="1"/>
</dbReference>
<evidence type="ECO:0000256" key="1">
    <source>
        <dbReference type="ARBA" id="ARBA00022679"/>
    </source>
</evidence>